<protein>
    <recommendedName>
        <fullName evidence="1">GED domain-containing protein</fullName>
    </recommendedName>
</protein>
<evidence type="ECO:0000313" key="3">
    <source>
        <dbReference type="Proteomes" id="UP000094569"/>
    </source>
</evidence>
<dbReference type="Proteomes" id="UP000094569">
    <property type="component" value="Unassembled WGS sequence"/>
</dbReference>
<organism evidence="2 3">
    <name type="scientific">Aspergillus cristatus</name>
    <name type="common">Chinese Fuzhuan brick tea-fermentation fungus</name>
    <name type="synonym">Eurotium cristatum</name>
    <dbReference type="NCBI Taxonomy" id="573508"/>
    <lineage>
        <taxon>Eukaryota</taxon>
        <taxon>Fungi</taxon>
        <taxon>Dikarya</taxon>
        <taxon>Ascomycota</taxon>
        <taxon>Pezizomycotina</taxon>
        <taxon>Eurotiomycetes</taxon>
        <taxon>Eurotiomycetidae</taxon>
        <taxon>Eurotiales</taxon>
        <taxon>Aspergillaceae</taxon>
        <taxon>Aspergillus</taxon>
        <taxon>Aspergillus subgen. Aspergillus</taxon>
    </lineage>
</organism>
<dbReference type="GO" id="GO:0008017">
    <property type="term" value="F:microtubule binding"/>
    <property type="evidence" value="ECO:0007669"/>
    <property type="project" value="TreeGrafter"/>
</dbReference>
<dbReference type="GO" id="GO:0005874">
    <property type="term" value="C:microtubule"/>
    <property type="evidence" value="ECO:0007669"/>
    <property type="project" value="TreeGrafter"/>
</dbReference>
<dbReference type="Pfam" id="PF00350">
    <property type="entry name" value="Dynamin_N"/>
    <property type="match status" value="1"/>
</dbReference>
<reference evidence="2 3" key="1">
    <citation type="journal article" date="2016" name="BMC Genomics">
        <title>Comparative genomic and transcriptomic analyses of the Fuzhuan brick tea-fermentation fungus Aspergillus cristatus.</title>
        <authorList>
            <person name="Ge Y."/>
            <person name="Wang Y."/>
            <person name="Liu Y."/>
            <person name="Tan Y."/>
            <person name="Ren X."/>
            <person name="Zhang X."/>
            <person name="Hyde K.D."/>
            <person name="Liu Y."/>
            <person name="Liu Z."/>
        </authorList>
    </citation>
    <scope>NUCLEOTIDE SEQUENCE [LARGE SCALE GENOMIC DNA]</scope>
    <source>
        <strain evidence="2 3">GZAAS20.1005</strain>
    </source>
</reference>
<name>A0A1E3BM62_ASPCR</name>
<dbReference type="AlphaFoldDB" id="A0A1E3BM62"/>
<dbReference type="VEuPathDB" id="FungiDB:SI65_02842"/>
<dbReference type="Gene3D" id="3.40.50.300">
    <property type="entry name" value="P-loop containing nucleotide triphosphate hydrolases"/>
    <property type="match status" value="1"/>
</dbReference>
<dbReference type="GO" id="GO:0006897">
    <property type="term" value="P:endocytosis"/>
    <property type="evidence" value="ECO:0007669"/>
    <property type="project" value="TreeGrafter"/>
</dbReference>
<feature type="domain" description="GED" evidence="1">
    <location>
        <begin position="485"/>
        <end position="572"/>
    </location>
</feature>
<dbReference type="GO" id="GO:0003924">
    <property type="term" value="F:GTPase activity"/>
    <property type="evidence" value="ECO:0007669"/>
    <property type="project" value="TreeGrafter"/>
</dbReference>
<comment type="caution">
    <text evidence="2">The sequence shown here is derived from an EMBL/GenBank/DDBJ whole genome shotgun (WGS) entry which is preliminary data.</text>
</comment>
<dbReference type="InterPro" id="IPR020850">
    <property type="entry name" value="GED_dom"/>
</dbReference>
<proteinExistence type="predicted"/>
<dbReference type="PRINTS" id="PR00195">
    <property type="entry name" value="DYNAMIN"/>
</dbReference>
<dbReference type="EMBL" id="JXNT01000002">
    <property type="protein sequence ID" value="ODM21998.1"/>
    <property type="molecule type" value="Genomic_DNA"/>
</dbReference>
<dbReference type="SUPFAM" id="SSF52540">
    <property type="entry name" value="P-loop containing nucleoside triphosphate hydrolases"/>
    <property type="match status" value="1"/>
</dbReference>
<dbReference type="OrthoDB" id="415706at2759"/>
<sequence length="572" mass="63878">MRNPQNPDQSALADPALLDKIDKLFACNIGEYISLPQLVVVGGQSSGKSSVLEGLTQLPFPCDSSLCTRFATRIIFHRAKEYSVRKITASILAGSDASPEKEATLQEWTWDKDGSFDPSEFSHVMGEVHSLMGVSSSPGNLKPTFSNNVFHLEICGPDEDHLSVIDVPGIFKNTTPGLTSKTDMQLVRDMNSFSQVCLEIIKRLKSRKQALKDLGDECVTPEQQCSYLLSVVACFQELTSHGLSSNYGTDDIFNSHPDLRLATLVMNRHTLFADNLSVWAHEYKFKTETDMNNSNGGQLDLFGGTPPTSENEHLAGSNEPIKYIKTRKTANMEDLAEVIHECTKEVSPKDLGIYEWLTNVFCSSHGFEMGTFNPSLLATTMRKQSAKWPNFMLGYISDIITIVHWFILTALEVACVDQRVSRRLKAWLMDNLLSKYQDAIKQQCQVTRIQAQLAPKVLGDCKHGKVIRLCNISAVHNKGNTRHTVEDIHDILQSYYKAALKRFVDNVCMQAADYYLVNGPETPTKLLCSLFVNELSAADLEDIAGEESHVRHLRARLIKEIKDLEAGKKILL</sequence>
<evidence type="ECO:0000313" key="2">
    <source>
        <dbReference type="EMBL" id="ODM21998.1"/>
    </source>
</evidence>
<dbReference type="GO" id="GO:0000266">
    <property type="term" value="P:mitochondrial fission"/>
    <property type="evidence" value="ECO:0007669"/>
    <property type="project" value="TreeGrafter"/>
</dbReference>
<dbReference type="PANTHER" id="PTHR11566:SF215">
    <property type="entry name" value="DYNAMIN GTPASE"/>
    <property type="match status" value="1"/>
</dbReference>
<dbReference type="InterPro" id="IPR027417">
    <property type="entry name" value="P-loop_NTPase"/>
</dbReference>
<keyword evidence="3" id="KW-1185">Reference proteome</keyword>
<dbReference type="InterPro" id="IPR022812">
    <property type="entry name" value="Dynamin"/>
</dbReference>
<dbReference type="GO" id="GO:0048312">
    <property type="term" value="P:intracellular distribution of mitochondria"/>
    <property type="evidence" value="ECO:0007669"/>
    <property type="project" value="TreeGrafter"/>
</dbReference>
<dbReference type="PROSITE" id="PS51388">
    <property type="entry name" value="GED"/>
    <property type="match status" value="1"/>
</dbReference>
<evidence type="ECO:0000259" key="1">
    <source>
        <dbReference type="PROSITE" id="PS51388"/>
    </source>
</evidence>
<dbReference type="InterPro" id="IPR045063">
    <property type="entry name" value="Dynamin_N"/>
</dbReference>
<dbReference type="PANTHER" id="PTHR11566">
    <property type="entry name" value="DYNAMIN"/>
    <property type="match status" value="1"/>
</dbReference>
<dbReference type="STRING" id="573508.A0A1E3BM62"/>
<dbReference type="GO" id="GO:0005739">
    <property type="term" value="C:mitochondrion"/>
    <property type="evidence" value="ECO:0007669"/>
    <property type="project" value="TreeGrafter"/>
</dbReference>
<dbReference type="GO" id="GO:0016559">
    <property type="term" value="P:peroxisome fission"/>
    <property type="evidence" value="ECO:0007669"/>
    <property type="project" value="TreeGrafter"/>
</dbReference>
<gene>
    <name evidence="2" type="ORF">SI65_02842</name>
</gene>
<accession>A0A1E3BM62</accession>
<dbReference type="GO" id="GO:0016020">
    <property type="term" value="C:membrane"/>
    <property type="evidence" value="ECO:0007669"/>
    <property type="project" value="TreeGrafter"/>
</dbReference>